<dbReference type="NCBIfam" id="TIGR00741">
    <property type="entry name" value="yfiA"/>
    <property type="match status" value="1"/>
</dbReference>
<name>A0A1G1ZMQ9_9BACT</name>
<dbReference type="STRING" id="1798407.A3A16_02130"/>
<dbReference type="EMBL" id="MHJJ01000006">
    <property type="protein sequence ID" value="OGY65841.1"/>
    <property type="molecule type" value="Genomic_DNA"/>
</dbReference>
<feature type="region of interest" description="Disordered" evidence="1">
    <location>
        <begin position="105"/>
        <end position="124"/>
    </location>
</feature>
<comment type="caution">
    <text evidence="2">The sequence shown here is derived from an EMBL/GenBank/DDBJ whole genome shotgun (WGS) entry which is preliminary data.</text>
</comment>
<accession>A0A1G1ZMQ9</accession>
<dbReference type="Gene3D" id="3.30.160.100">
    <property type="entry name" value="Ribosome hibernation promotion factor-like"/>
    <property type="match status" value="1"/>
</dbReference>
<organism evidence="2 3">
    <name type="scientific">Candidatus Harrisonbacteria bacterium RIFCSPLOWO2_01_FULL_44_18</name>
    <dbReference type="NCBI Taxonomy" id="1798407"/>
    <lineage>
        <taxon>Bacteria</taxon>
        <taxon>Candidatus Harrisoniibacteriota</taxon>
    </lineage>
</organism>
<dbReference type="Pfam" id="PF02482">
    <property type="entry name" value="Ribosomal_S30AE"/>
    <property type="match status" value="1"/>
</dbReference>
<protein>
    <submittedName>
        <fullName evidence="2">Ribosomal subunit interface protein</fullName>
    </submittedName>
</protein>
<dbReference type="AlphaFoldDB" id="A0A1G1ZMQ9"/>
<dbReference type="SUPFAM" id="SSF69754">
    <property type="entry name" value="Ribosome binding protein Y (YfiA homologue)"/>
    <property type="match status" value="1"/>
</dbReference>
<dbReference type="InterPro" id="IPR036567">
    <property type="entry name" value="RHF-like"/>
</dbReference>
<evidence type="ECO:0000313" key="2">
    <source>
        <dbReference type="EMBL" id="OGY65841.1"/>
    </source>
</evidence>
<evidence type="ECO:0000256" key="1">
    <source>
        <dbReference type="SAM" id="MobiDB-lite"/>
    </source>
</evidence>
<dbReference type="Proteomes" id="UP000177942">
    <property type="component" value="Unassembled WGS sequence"/>
</dbReference>
<dbReference type="InterPro" id="IPR003489">
    <property type="entry name" value="RHF/RaiA"/>
</dbReference>
<proteinExistence type="predicted"/>
<sequence length="124" mass="14477">MFSHDIKFKATGIDLPQSIVNYIYDKIGSLKKFLQDLETKGGVDIDVEIGRTTRHHRKGLVYRAECNIVLPGKLLRAAHEDWDVRRCIDEIKKELQQEIKKYMSKIRPQDSNGQRKIRDLRGKL</sequence>
<reference evidence="2 3" key="1">
    <citation type="journal article" date="2016" name="Nat. Commun.">
        <title>Thousands of microbial genomes shed light on interconnected biogeochemical processes in an aquifer system.</title>
        <authorList>
            <person name="Anantharaman K."/>
            <person name="Brown C.T."/>
            <person name="Hug L.A."/>
            <person name="Sharon I."/>
            <person name="Castelle C.J."/>
            <person name="Probst A.J."/>
            <person name="Thomas B.C."/>
            <person name="Singh A."/>
            <person name="Wilkins M.J."/>
            <person name="Karaoz U."/>
            <person name="Brodie E.L."/>
            <person name="Williams K.H."/>
            <person name="Hubbard S.S."/>
            <person name="Banfield J.F."/>
        </authorList>
    </citation>
    <scope>NUCLEOTIDE SEQUENCE [LARGE SCALE GENOMIC DNA]</scope>
</reference>
<evidence type="ECO:0000313" key="3">
    <source>
        <dbReference type="Proteomes" id="UP000177942"/>
    </source>
</evidence>
<gene>
    <name evidence="2" type="ORF">A3A16_02130</name>
</gene>